<dbReference type="EMBL" id="DRUC01000092">
    <property type="protein sequence ID" value="HHF48682.1"/>
    <property type="molecule type" value="Genomic_DNA"/>
</dbReference>
<feature type="transmembrane region" description="Helical" evidence="7">
    <location>
        <begin position="108"/>
        <end position="127"/>
    </location>
</feature>
<dbReference type="InterPro" id="IPR006153">
    <property type="entry name" value="Cation/H_exchanger_TM"/>
</dbReference>
<feature type="domain" description="Cation/H+ exchanger transmembrane" evidence="8">
    <location>
        <begin position="7"/>
        <end position="343"/>
    </location>
</feature>
<comment type="caution">
    <text evidence="9">The sequence shown here is derived from an EMBL/GenBank/DDBJ whole genome shotgun (WGS) entry which is preliminary data.</text>
</comment>
<dbReference type="InterPro" id="IPR038770">
    <property type="entry name" value="Na+/solute_symporter_sf"/>
</dbReference>
<feature type="transmembrane region" description="Helical" evidence="7">
    <location>
        <begin position="272"/>
        <end position="291"/>
    </location>
</feature>
<gene>
    <name evidence="10" type="ORF">ENL48_05995</name>
    <name evidence="9" type="ORF">ENX77_06625</name>
</gene>
<dbReference type="GO" id="GO:1902600">
    <property type="term" value="P:proton transmembrane transport"/>
    <property type="evidence" value="ECO:0007669"/>
    <property type="project" value="InterPro"/>
</dbReference>
<keyword evidence="3" id="KW-0813">Transport</keyword>
<dbReference type="PANTHER" id="PTHR42751">
    <property type="entry name" value="SODIUM/HYDROGEN EXCHANGER FAMILY/TRKA DOMAIN PROTEIN"/>
    <property type="match status" value="1"/>
</dbReference>
<evidence type="ECO:0000256" key="5">
    <source>
        <dbReference type="ARBA" id="ARBA00022989"/>
    </source>
</evidence>
<accession>A0A7C3UCK8</accession>
<keyword evidence="5 7" id="KW-1133">Transmembrane helix</keyword>
<evidence type="ECO:0000256" key="7">
    <source>
        <dbReference type="SAM" id="Phobius"/>
    </source>
</evidence>
<organism evidence="9">
    <name type="scientific">Geoglobus ahangari</name>
    <dbReference type="NCBI Taxonomy" id="113653"/>
    <lineage>
        <taxon>Archaea</taxon>
        <taxon>Methanobacteriati</taxon>
        <taxon>Methanobacteriota</taxon>
        <taxon>Archaeoglobi</taxon>
        <taxon>Archaeoglobales</taxon>
        <taxon>Archaeoglobaceae</taxon>
        <taxon>Geoglobus</taxon>
    </lineage>
</organism>
<reference evidence="9" key="1">
    <citation type="journal article" date="2020" name="mSystems">
        <title>Genome- and Community-Level Interaction Insights into Carbon Utilization and Element Cycling Functions of Hydrothermarchaeota in Hydrothermal Sediment.</title>
        <authorList>
            <person name="Zhou Z."/>
            <person name="Liu Y."/>
            <person name="Xu W."/>
            <person name="Pan J."/>
            <person name="Luo Z.H."/>
            <person name="Li M."/>
        </authorList>
    </citation>
    <scope>NUCLEOTIDE SEQUENCE [LARGE SCALE GENOMIC DNA]</scope>
    <source>
        <strain evidence="10">SpSt-10</strain>
        <strain evidence="9">SpSt-97</strain>
    </source>
</reference>
<dbReference type="EMBL" id="DTPI01000032">
    <property type="protein sequence ID" value="HGE66771.1"/>
    <property type="molecule type" value="Genomic_DNA"/>
</dbReference>
<sequence length="362" mass="40481">MEIIFAAIICSLIALVSKKLSFPTIPLYILAGLVLGEWSVLTQSEISEFLSKIGVILLLFYIGLHINPEEIRKKKGMIFSAGMFDLIVNFPLIFFVSLALGFSYSQAFILASALYVSSSAIVLQSLIENRKLIYKEAETIVWIMVFEDIVIALLIVLNSLNFTSITVFFVKLSVFTLLAMYLSKRVKGIEGIFTRDDEVPILFSFSIALLSIAFEELFDIPLAYASIMLGLIFSGIKRVREIIVPFKEVFLAIFFFFFGLSAEITLKGLESFLMILVTIVGKILSGILTGFKIHRSFNSGMEIGMSTIARGEFSAFLVYAYGDPSVISIVMLVIIFTSILGTILSKYSERIIQSFQYISRML</sequence>
<feature type="transmembrane region" description="Helical" evidence="7">
    <location>
        <begin position="139"/>
        <end position="157"/>
    </location>
</feature>
<dbReference type="Pfam" id="PF00999">
    <property type="entry name" value="Na_H_Exchanger"/>
    <property type="match status" value="1"/>
</dbReference>
<evidence type="ECO:0000259" key="8">
    <source>
        <dbReference type="Pfam" id="PF00999"/>
    </source>
</evidence>
<evidence type="ECO:0000256" key="6">
    <source>
        <dbReference type="ARBA" id="ARBA00023136"/>
    </source>
</evidence>
<evidence type="ECO:0000313" key="10">
    <source>
        <dbReference type="EMBL" id="HHF48682.1"/>
    </source>
</evidence>
<dbReference type="GO" id="GO:0015297">
    <property type="term" value="F:antiporter activity"/>
    <property type="evidence" value="ECO:0007669"/>
    <property type="project" value="InterPro"/>
</dbReference>
<keyword evidence="4 7" id="KW-0812">Transmembrane</keyword>
<evidence type="ECO:0000256" key="4">
    <source>
        <dbReference type="ARBA" id="ARBA00022692"/>
    </source>
</evidence>
<comment type="similarity">
    <text evidence="2">Belongs to the monovalent cation:proton antiporter 2 (CPA2) transporter (TC 2.A.37) family.</text>
</comment>
<protein>
    <submittedName>
        <fullName evidence="9">Cation:proton antiporter</fullName>
    </submittedName>
</protein>
<evidence type="ECO:0000256" key="2">
    <source>
        <dbReference type="ARBA" id="ARBA00005551"/>
    </source>
</evidence>
<evidence type="ECO:0000256" key="1">
    <source>
        <dbReference type="ARBA" id="ARBA00004141"/>
    </source>
</evidence>
<feature type="transmembrane region" description="Helical" evidence="7">
    <location>
        <begin position="49"/>
        <end position="66"/>
    </location>
</feature>
<feature type="transmembrane region" description="Helical" evidence="7">
    <location>
        <begin position="163"/>
        <end position="182"/>
    </location>
</feature>
<dbReference type="AlphaFoldDB" id="A0A7C3UCK8"/>
<evidence type="ECO:0000256" key="3">
    <source>
        <dbReference type="ARBA" id="ARBA00022448"/>
    </source>
</evidence>
<dbReference type="PANTHER" id="PTHR42751:SF6">
    <property type="entry name" value="CONSERVED INTEGRAL MEMBRANE TRANSPORT PROTEIN-RELATED"/>
    <property type="match status" value="1"/>
</dbReference>
<feature type="transmembrane region" description="Helical" evidence="7">
    <location>
        <begin position="327"/>
        <end position="345"/>
    </location>
</feature>
<comment type="subcellular location">
    <subcellularLocation>
        <location evidence="1">Membrane</location>
        <topology evidence="1">Multi-pass membrane protein</topology>
    </subcellularLocation>
</comment>
<feature type="transmembrane region" description="Helical" evidence="7">
    <location>
        <begin position="78"/>
        <end position="102"/>
    </location>
</feature>
<evidence type="ECO:0000313" key="9">
    <source>
        <dbReference type="EMBL" id="HGE66771.1"/>
    </source>
</evidence>
<dbReference type="GO" id="GO:0016020">
    <property type="term" value="C:membrane"/>
    <property type="evidence" value="ECO:0007669"/>
    <property type="project" value="UniProtKB-SubCell"/>
</dbReference>
<proteinExistence type="inferred from homology"/>
<keyword evidence="6 7" id="KW-0472">Membrane</keyword>
<dbReference type="Gene3D" id="1.20.1530.20">
    <property type="match status" value="1"/>
</dbReference>
<feature type="transmembrane region" description="Helical" evidence="7">
    <location>
        <begin position="198"/>
        <end position="214"/>
    </location>
</feature>
<name>A0A7C3UCK8_9EURY</name>
<feature type="transmembrane region" description="Helical" evidence="7">
    <location>
        <begin position="248"/>
        <end position="266"/>
    </location>
</feature>